<evidence type="ECO:0000313" key="2">
    <source>
        <dbReference type="Proteomes" id="UP000589716"/>
    </source>
</evidence>
<reference evidence="1 2" key="1">
    <citation type="submission" date="2020-07" db="EMBL/GenBank/DDBJ databases">
        <authorList>
            <person name="Maaloum M."/>
        </authorList>
    </citation>
    <scope>NUCLEOTIDE SEQUENCE [LARGE SCALE GENOMIC DNA]</scope>
    <source>
        <strain evidence="1 2">GCS-AN-3</strain>
    </source>
</reference>
<dbReference type="Proteomes" id="UP000589716">
    <property type="component" value="Unassembled WGS sequence"/>
</dbReference>
<accession>A0A853IXG2</accession>
<gene>
    <name evidence="1" type="ORF">H0I39_07030</name>
</gene>
<evidence type="ECO:0000313" key="1">
    <source>
        <dbReference type="EMBL" id="NZA01578.1"/>
    </source>
</evidence>
<dbReference type="RefSeq" id="WP_180550037.1">
    <property type="nucleotide sequence ID" value="NZ_DAIPTI010000002.1"/>
</dbReference>
<dbReference type="EMBL" id="JACCKX010000001">
    <property type="protein sequence ID" value="NZA01578.1"/>
    <property type="molecule type" value="Genomic_DNA"/>
</dbReference>
<dbReference type="AlphaFoldDB" id="A0A853IXG2"/>
<proteinExistence type="predicted"/>
<evidence type="ECO:0008006" key="3">
    <source>
        <dbReference type="Google" id="ProtNLM"/>
    </source>
</evidence>
<protein>
    <recommendedName>
        <fullName evidence="3">DUF1805 domain-containing protein</fullName>
    </recommendedName>
</protein>
<keyword evidence="2" id="KW-1185">Reference proteome</keyword>
<name>A0A853IXG2_9BURK</name>
<comment type="caution">
    <text evidence="1">The sequence shown here is derived from an EMBL/GenBank/DDBJ whole genome shotgun (WGS) entry which is preliminary data.</text>
</comment>
<sequence length="125" mass="12503">MNPPPLRIVDSITELKPGLDAGCLAVSGSHGGISSAQYALAARPLIAVFNDAGVGKDEAGLAALPFLQGHAIAACTVAHTSARIGEAHSTLADGLVSHCNAAARALGVAPGQRCQALVEALQARC</sequence>
<organism evidence="1 2">
    <name type="scientific">Ottowia beijingensis</name>
    <dbReference type="NCBI Taxonomy" id="1207057"/>
    <lineage>
        <taxon>Bacteria</taxon>
        <taxon>Pseudomonadati</taxon>
        <taxon>Pseudomonadota</taxon>
        <taxon>Betaproteobacteria</taxon>
        <taxon>Burkholderiales</taxon>
        <taxon>Comamonadaceae</taxon>
        <taxon>Ottowia</taxon>
    </lineage>
</organism>